<evidence type="ECO:0008006" key="6">
    <source>
        <dbReference type="Google" id="ProtNLM"/>
    </source>
</evidence>
<evidence type="ECO:0000313" key="5">
    <source>
        <dbReference type="RefSeq" id="XP_033568709.1"/>
    </source>
</evidence>
<dbReference type="PANTHER" id="PTHR34861">
    <property type="match status" value="1"/>
</dbReference>
<reference evidence="5" key="3">
    <citation type="submission" date="2025-04" db="UniProtKB">
        <authorList>
            <consortium name="RefSeq"/>
        </authorList>
    </citation>
    <scope>IDENTIFICATION</scope>
    <source>
        <strain evidence="5">CBS 304.34</strain>
    </source>
</reference>
<sequence length="328" mass="36559">MADTTETLSPTRIPSFKELPLRPSDPPHSAWGLWGETDQLGCLNHLTPTRVKAAAAEIKSGVSVGLSWEMHQMVVPPAYRTKLEHEIFSIGENINDDKVTFNTQTSSQWDGFRHWSYPDGRFYNGVTQKDVRNSSSTRNGIHEWTKKGIVGRGVLIDYYSYALEKGLDYDPWSFTKISVATVEEIARIQGVSLLAGDILFLRTGFLSRYENMPEDDLVKLMGAPEFHYPGLESSVESLEWLWNSHFAAVAGDNPGFEAWSAGLGDSKEQYRMHEVILSGFGLPIGELFDLEQLAKQCKKEGRWSFLVTSQPLNVVGGVGSPPNAIAIF</sequence>
<feature type="compositionally biased region" description="Polar residues" evidence="2">
    <location>
        <begin position="1"/>
        <end position="12"/>
    </location>
</feature>
<dbReference type="GO" id="GO:0004061">
    <property type="term" value="F:arylformamidase activity"/>
    <property type="evidence" value="ECO:0007669"/>
    <property type="project" value="InterPro"/>
</dbReference>
<evidence type="ECO:0000313" key="3">
    <source>
        <dbReference type="EMBL" id="KAF2801745.1"/>
    </source>
</evidence>
<name>A0A6A6Y0J1_9PEZI</name>
<dbReference type="SUPFAM" id="SSF102198">
    <property type="entry name" value="Putative cyclase"/>
    <property type="match status" value="1"/>
</dbReference>
<dbReference type="Gene3D" id="3.50.30.50">
    <property type="entry name" value="Putative cyclase"/>
    <property type="match status" value="1"/>
</dbReference>
<dbReference type="GO" id="GO:0019441">
    <property type="term" value="P:L-tryptophan catabolic process to kynurenine"/>
    <property type="evidence" value="ECO:0007669"/>
    <property type="project" value="InterPro"/>
</dbReference>
<dbReference type="OrthoDB" id="5396at2759"/>
<reference evidence="5" key="2">
    <citation type="submission" date="2020-04" db="EMBL/GenBank/DDBJ databases">
        <authorList>
            <consortium name="NCBI Genome Project"/>
        </authorList>
    </citation>
    <scope>NUCLEOTIDE SEQUENCE</scope>
    <source>
        <strain evidence="5">CBS 304.34</strain>
    </source>
</reference>
<dbReference type="EMBL" id="MU003728">
    <property type="protein sequence ID" value="KAF2801745.1"/>
    <property type="molecule type" value="Genomic_DNA"/>
</dbReference>
<accession>A0A6A6Y0J1</accession>
<organism evidence="3">
    <name type="scientific">Mytilinidion resinicola</name>
    <dbReference type="NCBI Taxonomy" id="574789"/>
    <lineage>
        <taxon>Eukaryota</taxon>
        <taxon>Fungi</taxon>
        <taxon>Dikarya</taxon>
        <taxon>Ascomycota</taxon>
        <taxon>Pezizomycotina</taxon>
        <taxon>Dothideomycetes</taxon>
        <taxon>Pleosporomycetidae</taxon>
        <taxon>Mytilinidiales</taxon>
        <taxon>Mytilinidiaceae</taxon>
        <taxon>Mytilinidion</taxon>
    </lineage>
</organism>
<keyword evidence="4" id="KW-1185">Reference proteome</keyword>
<dbReference type="InterPro" id="IPR007325">
    <property type="entry name" value="KFase/CYL"/>
</dbReference>
<dbReference type="InterPro" id="IPR037175">
    <property type="entry name" value="KFase_sf"/>
</dbReference>
<gene>
    <name evidence="3 5" type="ORF">BDZ99DRAFT_469478</name>
</gene>
<evidence type="ECO:0000256" key="1">
    <source>
        <dbReference type="ARBA" id="ARBA00007865"/>
    </source>
</evidence>
<dbReference type="GeneID" id="54462401"/>
<protein>
    <recommendedName>
        <fullName evidence="6">Cyclase</fullName>
    </recommendedName>
</protein>
<dbReference type="RefSeq" id="XP_033568709.1">
    <property type="nucleotide sequence ID" value="XM_033721508.1"/>
</dbReference>
<dbReference type="Pfam" id="PF04199">
    <property type="entry name" value="Cyclase"/>
    <property type="match status" value="1"/>
</dbReference>
<reference evidence="3 5" key="1">
    <citation type="journal article" date="2020" name="Stud. Mycol.">
        <title>101 Dothideomycetes genomes: a test case for predicting lifestyles and emergence of pathogens.</title>
        <authorList>
            <person name="Haridas S."/>
            <person name="Albert R."/>
            <person name="Binder M."/>
            <person name="Bloem J."/>
            <person name="Labutti K."/>
            <person name="Salamov A."/>
            <person name="Andreopoulos B."/>
            <person name="Baker S."/>
            <person name="Barry K."/>
            <person name="Bills G."/>
            <person name="Bluhm B."/>
            <person name="Cannon C."/>
            <person name="Castanera R."/>
            <person name="Culley D."/>
            <person name="Daum C."/>
            <person name="Ezra D."/>
            <person name="Gonzalez J."/>
            <person name="Henrissat B."/>
            <person name="Kuo A."/>
            <person name="Liang C."/>
            <person name="Lipzen A."/>
            <person name="Lutzoni F."/>
            <person name="Magnuson J."/>
            <person name="Mondo S."/>
            <person name="Nolan M."/>
            <person name="Ohm R."/>
            <person name="Pangilinan J."/>
            <person name="Park H.-J."/>
            <person name="Ramirez L."/>
            <person name="Alfaro M."/>
            <person name="Sun H."/>
            <person name="Tritt A."/>
            <person name="Yoshinaga Y."/>
            <person name="Zwiers L.-H."/>
            <person name="Turgeon B."/>
            <person name="Goodwin S."/>
            <person name="Spatafora J."/>
            <person name="Crous P."/>
            <person name="Grigoriev I."/>
        </authorList>
    </citation>
    <scope>NUCLEOTIDE SEQUENCE</scope>
    <source>
        <strain evidence="3 5">CBS 304.34</strain>
    </source>
</reference>
<evidence type="ECO:0000256" key="2">
    <source>
        <dbReference type="SAM" id="MobiDB-lite"/>
    </source>
</evidence>
<comment type="similarity">
    <text evidence="1">Belongs to the Cyclase 1 superfamily.</text>
</comment>
<feature type="region of interest" description="Disordered" evidence="2">
    <location>
        <begin position="1"/>
        <end position="24"/>
    </location>
</feature>
<dbReference type="AlphaFoldDB" id="A0A6A6Y0J1"/>
<evidence type="ECO:0000313" key="4">
    <source>
        <dbReference type="Proteomes" id="UP000504636"/>
    </source>
</evidence>
<dbReference type="Proteomes" id="UP000504636">
    <property type="component" value="Unplaced"/>
</dbReference>
<proteinExistence type="inferred from homology"/>
<dbReference type="PANTHER" id="PTHR34861:SF11">
    <property type="entry name" value="CYCLASE"/>
    <property type="match status" value="1"/>
</dbReference>